<organism evidence="3 4">
    <name type="scientific">Flavimaribacter sediminis</name>
    <dbReference type="NCBI Taxonomy" id="2865987"/>
    <lineage>
        <taxon>Bacteria</taxon>
        <taxon>Pseudomonadati</taxon>
        <taxon>Pseudomonadota</taxon>
        <taxon>Alphaproteobacteria</taxon>
        <taxon>Hyphomicrobiales</taxon>
        <taxon>Rhizobiaceae</taxon>
        <taxon>Flavimaribacter</taxon>
    </lineage>
</organism>
<dbReference type="Pfam" id="PF03795">
    <property type="entry name" value="YCII"/>
    <property type="match status" value="1"/>
</dbReference>
<dbReference type="Proteomes" id="UP001196509">
    <property type="component" value="Unassembled WGS sequence"/>
</dbReference>
<evidence type="ECO:0000259" key="2">
    <source>
        <dbReference type="Pfam" id="PF03795"/>
    </source>
</evidence>
<sequence length="125" mass="13817">MQYAILIYGIEGVFDRLPENEQERAMEKHRELQRELGEQGALGSVARLMDTTTAMTVRQKGDSVLVLDGPFAETKEQLLGLYIVECSSMDEAIEQAKKLPLEIFAYEVRPVGWGGGTLAQPSADA</sequence>
<accession>A0AAE2ZHG8</accession>
<reference evidence="3" key="1">
    <citation type="submission" date="2021-08" db="EMBL/GenBank/DDBJ databases">
        <title>Hoeflea bacterium WL0058 sp. nov., isolated from the sediment.</title>
        <authorList>
            <person name="Wang L."/>
            <person name="Zhang D."/>
        </authorList>
    </citation>
    <scope>NUCLEOTIDE SEQUENCE</scope>
    <source>
        <strain evidence="3">WL0058</strain>
    </source>
</reference>
<protein>
    <submittedName>
        <fullName evidence="3">YciI family protein</fullName>
    </submittedName>
</protein>
<dbReference type="InterPro" id="IPR005545">
    <property type="entry name" value="YCII"/>
</dbReference>
<keyword evidence="4" id="KW-1185">Reference proteome</keyword>
<evidence type="ECO:0000313" key="4">
    <source>
        <dbReference type="Proteomes" id="UP001196509"/>
    </source>
</evidence>
<gene>
    <name evidence="3" type="ORF">K1W69_04225</name>
</gene>
<dbReference type="InterPro" id="IPR011008">
    <property type="entry name" value="Dimeric_a/b-barrel"/>
</dbReference>
<feature type="domain" description="YCII-related" evidence="2">
    <location>
        <begin position="1"/>
        <end position="101"/>
    </location>
</feature>
<comment type="similarity">
    <text evidence="1">Belongs to the YciI family.</text>
</comment>
<evidence type="ECO:0000256" key="1">
    <source>
        <dbReference type="ARBA" id="ARBA00007689"/>
    </source>
</evidence>
<dbReference type="SUPFAM" id="SSF54909">
    <property type="entry name" value="Dimeric alpha+beta barrel"/>
    <property type="match status" value="1"/>
</dbReference>
<dbReference type="Gene3D" id="3.30.70.1060">
    <property type="entry name" value="Dimeric alpha+beta barrel"/>
    <property type="match status" value="1"/>
</dbReference>
<evidence type="ECO:0000313" key="3">
    <source>
        <dbReference type="EMBL" id="MBW8636386.1"/>
    </source>
</evidence>
<comment type="caution">
    <text evidence="3">The sequence shown here is derived from an EMBL/GenBank/DDBJ whole genome shotgun (WGS) entry which is preliminary data.</text>
</comment>
<dbReference type="PANTHER" id="PTHR35174:SF3">
    <property type="entry name" value="BLL7171 PROTEIN"/>
    <property type="match status" value="1"/>
</dbReference>
<dbReference type="RefSeq" id="WP_220227074.1">
    <property type="nucleotide sequence ID" value="NZ_JAICBX010000001.1"/>
</dbReference>
<proteinExistence type="inferred from homology"/>
<dbReference type="EMBL" id="JAICBX010000001">
    <property type="protein sequence ID" value="MBW8636386.1"/>
    <property type="molecule type" value="Genomic_DNA"/>
</dbReference>
<dbReference type="AlphaFoldDB" id="A0AAE2ZHG8"/>
<dbReference type="PANTHER" id="PTHR35174">
    <property type="entry name" value="BLL7171 PROTEIN-RELATED"/>
    <property type="match status" value="1"/>
</dbReference>
<name>A0AAE2ZHG8_9HYPH</name>